<proteinExistence type="predicted"/>
<evidence type="ECO:0000313" key="1">
    <source>
        <dbReference type="EMBL" id="MBS9720130.1"/>
    </source>
</evidence>
<keyword evidence="2" id="KW-1185">Reference proteome</keyword>
<dbReference type="RefSeq" id="WP_213983689.1">
    <property type="nucleotide sequence ID" value="NZ_JAFMNX010000001.1"/>
</dbReference>
<sequence>MTLLMRQLFTYELDGHKLMQINTVGRTSRNMPGKVSQSIQLDEEGAAELFAELKSHFGFR</sequence>
<organism evidence="1 2">
    <name type="scientific">Tianweitania aestuarii</name>
    <dbReference type="NCBI Taxonomy" id="2814886"/>
    <lineage>
        <taxon>Bacteria</taxon>
        <taxon>Pseudomonadati</taxon>
        <taxon>Pseudomonadota</taxon>
        <taxon>Alphaproteobacteria</taxon>
        <taxon>Hyphomicrobiales</taxon>
        <taxon>Phyllobacteriaceae</taxon>
        <taxon>Tianweitania</taxon>
    </lineage>
</organism>
<accession>A0ABS5RSU9</accession>
<gene>
    <name evidence="1" type="ORF">JYU29_05440</name>
</gene>
<name>A0ABS5RSU9_9HYPH</name>
<dbReference type="Proteomes" id="UP001297272">
    <property type="component" value="Unassembled WGS sequence"/>
</dbReference>
<reference evidence="1 2" key="1">
    <citation type="submission" date="2021-03" db="EMBL/GenBank/DDBJ databases">
        <title>Tianweitania aestuarii sp. nov., isolated from a tidal flat.</title>
        <authorList>
            <person name="Park S."/>
            <person name="Yoon J.-H."/>
        </authorList>
    </citation>
    <scope>NUCLEOTIDE SEQUENCE [LARGE SCALE GENOMIC DNA]</scope>
    <source>
        <strain evidence="1 2">BSSL-BM11</strain>
    </source>
</reference>
<evidence type="ECO:0000313" key="2">
    <source>
        <dbReference type="Proteomes" id="UP001297272"/>
    </source>
</evidence>
<protein>
    <submittedName>
        <fullName evidence="1">Methionyl-tRNA formyltransferase</fullName>
    </submittedName>
</protein>
<dbReference type="EMBL" id="JAFMNX010000001">
    <property type="protein sequence ID" value="MBS9720130.1"/>
    <property type="molecule type" value="Genomic_DNA"/>
</dbReference>
<comment type="caution">
    <text evidence="1">The sequence shown here is derived from an EMBL/GenBank/DDBJ whole genome shotgun (WGS) entry which is preliminary data.</text>
</comment>